<comment type="subcellular location">
    <subcellularLocation>
        <location evidence="6">Cytoplasm</location>
    </subcellularLocation>
</comment>
<accession>A0A9J6P146</accession>
<dbReference type="RefSeq" id="WP_250858840.1">
    <property type="nucleotide sequence ID" value="NZ_JAGSOJ010000002.1"/>
</dbReference>
<evidence type="ECO:0000313" key="9">
    <source>
        <dbReference type="Proteomes" id="UP001056429"/>
    </source>
</evidence>
<comment type="subunit">
    <text evidence="6">Interacts with RsgI.</text>
</comment>
<evidence type="ECO:0000256" key="1">
    <source>
        <dbReference type="ARBA" id="ARBA00022490"/>
    </source>
</evidence>
<evidence type="ECO:0000259" key="7">
    <source>
        <dbReference type="Pfam" id="PF04542"/>
    </source>
</evidence>
<dbReference type="GO" id="GO:0003677">
    <property type="term" value="F:DNA binding"/>
    <property type="evidence" value="ECO:0007669"/>
    <property type="project" value="UniProtKB-UniRule"/>
</dbReference>
<keyword evidence="1 6" id="KW-0963">Cytoplasm</keyword>
<keyword evidence="6" id="KW-0346">Stress response</keyword>
<comment type="similarity">
    <text evidence="6">Belongs to the sigma-70 factor family. SigI subfamily.</text>
</comment>
<dbReference type="AlphaFoldDB" id="A0A9J6P146"/>
<dbReference type="GO" id="GO:0005737">
    <property type="term" value="C:cytoplasm"/>
    <property type="evidence" value="ECO:0007669"/>
    <property type="project" value="UniProtKB-SubCell"/>
</dbReference>
<reference evidence="8" key="1">
    <citation type="journal article" date="2021" name="mSystems">
        <title>Bacteria and Archaea Synergistically Convert Glycine Betaine to Biogenic Methane in the Formosa Cold Seep of the South China Sea.</title>
        <authorList>
            <person name="Li L."/>
            <person name="Zhang W."/>
            <person name="Zhang S."/>
            <person name="Song L."/>
            <person name="Sun Q."/>
            <person name="Zhang H."/>
            <person name="Xiang H."/>
            <person name="Dong X."/>
        </authorList>
    </citation>
    <scope>NUCLEOTIDE SEQUENCE</scope>
    <source>
        <strain evidence="8">ZWT</strain>
    </source>
</reference>
<reference evidence="8" key="2">
    <citation type="submission" date="2021-04" db="EMBL/GenBank/DDBJ databases">
        <authorList>
            <person name="Dong X."/>
        </authorList>
    </citation>
    <scope>NUCLEOTIDE SEQUENCE</scope>
    <source>
        <strain evidence="8">ZWT</strain>
    </source>
</reference>
<comment type="function">
    <text evidence="6">Sigma factors are initiation factors that promote the attachment of RNA polymerase to specific initiation sites and are then released.</text>
</comment>
<protein>
    <recommendedName>
        <fullName evidence="6">RNA polymerase sigma factor SigI</fullName>
    </recommendedName>
</protein>
<dbReference type="GO" id="GO:0016987">
    <property type="term" value="F:sigma factor activity"/>
    <property type="evidence" value="ECO:0007669"/>
    <property type="project" value="UniProtKB-UniRule"/>
</dbReference>
<proteinExistence type="inferred from homology"/>
<evidence type="ECO:0000256" key="2">
    <source>
        <dbReference type="ARBA" id="ARBA00023015"/>
    </source>
</evidence>
<evidence type="ECO:0000313" key="8">
    <source>
        <dbReference type="EMBL" id="MCM1989817.1"/>
    </source>
</evidence>
<dbReference type="InterPro" id="IPR013325">
    <property type="entry name" value="RNA_pol_sigma_r2"/>
</dbReference>
<sequence length="247" mass="29542">MSFLYSLISGVILEPFKRLKFNKDKLKKENREKFIEENKSFIYKSASSICNRKLSWENDDELSIAMIAFNKSCDVYEDTRGNFYSFSRMVIRNSIYDFFRKRKNTPYLAFQKEDEDFDYIDVVQSLNEHEKKLENKNRADEISVLKEELSKYDISFEILISSSPKHKDTRNHLLNLAFNCAKDDTIVDHIKNKRRLPAKKIIEIFNEKRKFIERWRNYLLTLIIVLSNDEYLHVRTYLNIKAGDNND</sequence>
<dbReference type="EMBL" id="JAGSOJ010000002">
    <property type="protein sequence ID" value="MCM1989817.1"/>
    <property type="molecule type" value="Genomic_DNA"/>
</dbReference>
<dbReference type="Gene3D" id="1.10.1740.10">
    <property type="match status" value="1"/>
</dbReference>
<dbReference type="GO" id="GO:0006352">
    <property type="term" value="P:DNA-templated transcription initiation"/>
    <property type="evidence" value="ECO:0007669"/>
    <property type="project" value="UniProtKB-UniRule"/>
</dbReference>
<dbReference type="NCBIfam" id="TIGR02937">
    <property type="entry name" value="sigma70-ECF"/>
    <property type="match status" value="1"/>
</dbReference>
<name>A0A9J6P146_9CLOT</name>
<evidence type="ECO:0000256" key="5">
    <source>
        <dbReference type="ARBA" id="ARBA00023163"/>
    </source>
</evidence>
<keyword evidence="3 6" id="KW-0731">Sigma factor</keyword>
<keyword evidence="2 6" id="KW-0805">Transcription regulation</keyword>
<dbReference type="PIRSF" id="PIRSF038953">
    <property type="entry name" value="SigI"/>
    <property type="match status" value="1"/>
</dbReference>
<keyword evidence="4 6" id="KW-0238">DNA-binding</keyword>
<evidence type="ECO:0000256" key="3">
    <source>
        <dbReference type="ARBA" id="ARBA00023082"/>
    </source>
</evidence>
<organism evidence="8 9">
    <name type="scientific">Oceanirhabdus seepicola</name>
    <dbReference type="NCBI Taxonomy" id="2828781"/>
    <lineage>
        <taxon>Bacteria</taxon>
        <taxon>Bacillati</taxon>
        <taxon>Bacillota</taxon>
        <taxon>Clostridia</taxon>
        <taxon>Eubacteriales</taxon>
        <taxon>Clostridiaceae</taxon>
        <taxon>Oceanirhabdus</taxon>
    </lineage>
</organism>
<evidence type="ECO:0000256" key="6">
    <source>
        <dbReference type="HAMAP-Rule" id="MF_02064"/>
    </source>
</evidence>
<feature type="domain" description="RNA polymerase sigma-70 region 2" evidence="7">
    <location>
        <begin position="35"/>
        <end position="104"/>
    </location>
</feature>
<gene>
    <name evidence="6" type="primary">sigI</name>
    <name evidence="8" type="ORF">KDK92_08700</name>
</gene>
<dbReference type="InterPro" id="IPR007627">
    <property type="entry name" value="RNA_pol_sigma70_r2"/>
</dbReference>
<dbReference type="InterPro" id="IPR014284">
    <property type="entry name" value="RNA_pol_sigma-70_dom"/>
</dbReference>
<dbReference type="Proteomes" id="UP001056429">
    <property type="component" value="Unassembled WGS sequence"/>
</dbReference>
<dbReference type="HAMAP" id="MF_02064">
    <property type="entry name" value="Sigma70_SigI"/>
    <property type="match status" value="1"/>
</dbReference>
<feature type="DNA-binding region" description="H-T-H motif" evidence="6">
    <location>
        <begin position="198"/>
        <end position="217"/>
    </location>
</feature>
<dbReference type="SUPFAM" id="SSF88946">
    <property type="entry name" value="Sigma2 domain of RNA polymerase sigma factors"/>
    <property type="match status" value="1"/>
</dbReference>
<dbReference type="Pfam" id="PF04542">
    <property type="entry name" value="Sigma70_r2"/>
    <property type="match status" value="1"/>
</dbReference>
<comment type="caution">
    <text evidence="8">The sequence shown here is derived from an EMBL/GenBank/DDBJ whole genome shotgun (WGS) entry which is preliminary data.</text>
</comment>
<feature type="short sequence motif" description="Polymerase core binding" evidence="6">
    <location>
        <begin position="60"/>
        <end position="73"/>
    </location>
</feature>
<comment type="activity regulation">
    <text evidence="6">Negatively regulated by the anti-sigma-I factor RsgI.</text>
</comment>
<dbReference type="InterPro" id="IPR014244">
    <property type="entry name" value="RNA_pol_sigma-I"/>
</dbReference>
<keyword evidence="5 6" id="KW-0804">Transcription</keyword>
<evidence type="ECO:0000256" key="4">
    <source>
        <dbReference type="ARBA" id="ARBA00023125"/>
    </source>
</evidence>
<keyword evidence="9" id="KW-1185">Reference proteome</keyword>